<feature type="region of interest" description="Disordered" evidence="1">
    <location>
        <begin position="330"/>
        <end position="354"/>
    </location>
</feature>
<accession>A0A9P6QI99</accession>
<dbReference type="Gene3D" id="3.80.10.10">
    <property type="entry name" value="Ribonuclease Inhibitor"/>
    <property type="match status" value="1"/>
</dbReference>
<organism evidence="2 3">
    <name type="scientific">Actinomortierella ambigua</name>
    <dbReference type="NCBI Taxonomy" id="1343610"/>
    <lineage>
        <taxon>Eukaryota</taxon>
        <taxon>Fungi</taxon>
        <taxon>Fungi incertae sedis</taxon>
        <taxon>Mucoromycota</taxon>
        <taxon>Mortierellomycotina</taxon>
        <taxon>Mortierellomycetes</taxon>
        <taxon>Mortierellales</taxon>
        <taxon>Mortierellaceae</taxon>
        <taxon>Actinomortierella</taxon>
    </lineage>
</organism>
<gene>
    <name evidence="2" type="ORF">DFQ27_003035</name>
</gene>
<comment type="caution">
    <text evidence="2">The sequence shown here is derived from an EMBL/GenBank/DDBJ whole genome shotgun (WGS) entry which is preliminary data.</text>
</comment>
<dbReference type="Proteomes" id="UP000807716">
    <property type="component" value="Unassembled WGS sequence"/>
</dbReference>
<reference evidence="2" key="1">
    <citation type="journal article" date="2020" name="Fungal Divers.">
        <title>Resolving the Mortierellaceae phylogeny through synthesis of multi-gene phylogenetics and phylogenomics.</title>
        <authorList>
            <person name="Vandepol N."/>
            <person name="Liber J."/>
            <person name="Desiro A."/>
            <person name="Na H."/>
            <person name="Kennedy M."/>
            <person name="Barry K."/>
            <person name="Grigoriev I.V."/>
            <person name="Miller A.N."/>
            <person name="O'Donnell K."/>
            <person name="Stajich J.E."/>
            <person name="Bonito G."/>
        </authorList>
    </citation>
    <scope>NUCLEOTIDE SEQUENCE</scope>
    <source>
        <strain evidence="2">BC1065</strain>
    </source>
</reference>
<evidence type="ECO:0000313" key="3">
    <source>
        <dbReference type="Proteomes" id="UP000807716"/>
    </source>
</evidence>
<dbReference type="EMBL" id="JAAAJB010000022">
    <property type="protein sequence ID" value="KAG0269572.1"/>
    <property type="molecule type" value="Genomic_DNA"/>
</dbReference>
<sequence length="703" mass="79146">MTSTLEELGMTLRWSKAERLRAYHFASDAYAVLPVAARALYRDPLWPDLTNGDRLIDWLLTLSPVDDDDTRALRQARELPLQPRQVKPTLDYLQFIRGMRWDKARFSSSSTSESLPPGHPAAWDFDGGQDQPLAVFIRKTLSWAACSRNLENIRHLYVEVDDIPRYTAAAARLQNVSAIYVNAQLDYEFACNNAIRLVKAIHRFHGKGRLVDCRLSTNPFSSSHRVSGDYDMTNILQLYSLFPNAVSPLRIPRTDGTEVVLDRVFDRDLAELSQVEVVASNALRHYYSDLTKGQIMQRFRSASKFSVSLSKESADIFEWAADEARLRSRRSGDSFSPHSSPSSPSPSPAKRMPPAVPVKSLHVTISSDDPPDDIQALHDALHGFSYTMENVTLMCHGARTIWDIEAPALPLTRLRSLCIQSRSALSIHPSFWASMPCLEKLDMDLYKITASHYGDAPLVWPKMHLPVLKELTLRGEAGRMFDPRSLSHMPKLEQLFITGLTGHFPLKWGISLASRWQGQWNWSCPHLTVLEIQANASMVAVELAFLRSCPRLERLRITGCDDERERRPLRIKPAMSSSRRPGSATAMNETSPEGNGPEDPVSNLQMLNLEGLWAIEKDELSYLYNNMCPGLTLLSLGPRVQLVDCTDADLVQITKSHPHCRSVRVAGMKRSTSLRYLGLGMEWRSGAVCYHFANDSGYLLRDA</sequence>
<name>A0A9P6QI99_9FUNG</name>
<dbReference type="OrthoDB" id="2369460at2759"/>
<evidence type="ECO:0000256" key="1">
    <source>
        <dbReference type="SAM" id="MobiDB-lite"/>
    </source>
</evidence>
<dbReference type="SUPFAM" id="SSF52047">
    <property type="entry name" value="RNI-like"/>
    <property type="match status" value="1"/>
</dbReference>
<feature type="region of interest" description="Disordered" evidence="1">
    <location>
        <begin position="566"/>
        <end position="601"/>
    </location>
</feature>
<proteinExistence type="predicted"/>
<dbReference type="InterPro" id="IPR032675">
    <property type="entry name" value="LRR_dom_sf"/>
</dbReference>
<evidence type="ECO:0000313" key="2">
    <source>
        <dbReference type="EMBL" id="KAG0269572.1"/>
    </source>
</evidence>
<protein>
    <submittedName>
        <fullName evidence="2">Uncharacterized protein</fullName>
    </submittedName>
</protein>
<feature type="compositionally biased region" description="Low complexity" evidence="1">
    <location>
        <begin position="333"/>
        <end position="353"/>
    </location>
</feature>
<keyword evidence="3" id="KW-1185">Reference proteome</keyword>
<dbReference type="AlphaFoldDB" id="A0A9P6QI99"/>
<feature type="compositionally biased region" description="Polar residues" evidence="1">
    <location>
        <begin position="575"/>
        <end position="593"/>
    </location>
</feature>